<protein>
    <submittedName>
        <fullName evidence="1">Uncharacterized protein</fullName>
    </submittedName>
</protein>
<dbReference type="EMBL" id="JANPWB010000003">
    <property type="protein sequence ID" value="KAJ1203932.1"/>
    <property type="molecule type" value="Genomic_DNA"/>
</dbReference>
<name>A0AAV7VR79_PLEWA</name>
<comment type="caution">
    <text evidence="1">The sequence shown here is derived from an EMBL/GenBank/DDBJ whole genome shotgun (WGS) entry which is preliminary data.</text>
</comment>
<reference evidence="1" key="1">
    <citation type="journal article" date="2022" name="bioRxiv">
        <title>Sequencing and chromosome-scale assembly of the giantPleurodeles waltlgenome.</title>
        <authorList>
            <person name="Brown T."/>
            <person name="Elewa A."/>
            <person name="Iarovenko S."/>
            <person name="Subramanian E."/>
            <person name="Araus A.J."/>
            <person name="Petzold A."/>
            <person name="Susuki M."/>
            <person name="Suzuki K.-i.T."/>
            <person name="Hayashi T."/>
            <person name="Toyoda A."/>
            <person name="Oliveira C."/>
            <person name="Osipova E."/>
            <person name="Leigh N.D."/>
            <person name="Simon A."/>
            <person name="Yun M.H."/>
        </authorList>
    </citation>
    <scope>NUCLEOTIDE SEQUENCE</scope>
    <source>
        <strain evidence="1">20211129_DDA</strain>
        <tissue evidence="1">Liver</tissue>
    </source>
</reference>
<dbReference type="AlphaFoldDB" id="A0AAV7VR79"/>
<keyword evidence="2" id="KW-1185">Reference proteome</keyword>
<accession>A0AAV7VR79</accession>
<proteinExistence type="predicted"/>
<evidence type="ECO:0000313" key="1">
    <source>
        <dbReference type="EMBL" id="KAJ1203932.1"/>
    </source>
</evidence>
<gene>
    <name evidence="1" type="ORF">NDU88_007713</name>
</gene>
<evidence type="ECO:0000313" key="2">
    <source>
        <dbReference type="Proteomes" id="UP001066276"/>
    </source>
</evidence>
<sequence>MRRSSAIGRCISHRQRGTSAHANSGFQATRRRLGCIVRAAACVACMTYAACNGWEAWHPRGAWLPDLGLRDRSCGLLPGGSPWRLGDWHFHPSAAAGWPASKTHSELPCGAQ</sequence>
<dbReference type="Proteomes" id="UP001066276">
    <property type="component" value="Chromosome 2_1"/>
</dbReference>
<organism evidence="1 2">
    <name type="scientific">Pleurodeles waltl</name>
    <name type="common">Iberian ribbed newt</name>
    <dbReference type="NCBI Taxonomy" id="8319"/>
    <lineage>
        <taxon>Eukaryota</taxon>
        <taxon>Metazoa</taxon>
        <taxon>Chordata</taxon>
        <taxon>Craniata</taxon>
        <taxon>Vertebrata</taxon>
        <taxon>Euteleostomi</taxon>
        <taxon>Amphibia</taxon>
        <taxon>Batrachia</taxon>
        <taxon>Caudata</taxon>
        <taxon>Salamandroidea</taxon>
        <taxon>Salamandridae</taxon>
        <taxon>Pleurodelinae</taxon>
        <taxon>Pleurodeles</taxon>
    </lineage>
</organism>